<dbReference type="EMBL" id="JAMAST010000005">
    <property type="protein sequence ID" value="MCL1631707.1"/>
    <property type="molecule type" value="Genomic_DNA"/>
</dbReference>
<feature type="domain" description="Nitroreductase" evidence="1">
    <location>
        <begin position="8"/>
        <end position="180"/>
    </location>
</feature>
<accession>A0ABT0MA11</accession>
<dbReference type="InterPro" id="IPR033877">
    <property type="entry name" value="Frm2/Hbn1"/>
</dbReference>
<gene>
    <name evidence="2" type="ORF">M3N64_07060</name>
</gene>
<evidence type="ECO:0000259" key="1">
    <source>
        <dbReference type="Pfam" id="PF00881"/>
    </source>
</evidence>
<comment type="caution">
    <text evidence="2">The sequence shown here is derived from an EMBL/GenBank/DDBJ whole genome shotgun (WGS) entry which is preliminary data.</text>
</comment>
<keyword evidence="3" id="KW-1185">Reference proteome</keyword>
<dbReference type="InterPro" id="IPR000415">
    <property type="entry name" value="Nitroreductase-like"/>
</dbReference>
<dbReference type="SUPFAM" id="SSF55469">
    <property type="entry name" value="FMN-dependent nitroreductase-like"/>
    <property type="match status" value="1"/>
</dbReference>
<dbReference type="RefSeq" id="WP_249100228.1">
    <property type="nucleotide sequence ID" value="NZ_JAMAST010000005.1"/>
</dbReference>
<reference evidence="2 3" key="1">
    <citation type="submission" date="2022-05" db="EMBL/GenBank/DDBJ databases">
        <title>Sporolactobacillus sp nov CPB3-1, isolated from tree bark (Mangifera indica L.).</title>
        <authorList>
            <person name="Phuengjayaem S."/>
            <person name="Tanasupawat S."/>
        </authorList>
    </citation>
    <scope>NUCLEOTIDE SEQUENCE [LARGE SCALE GENOMIC DNA]</scope>
    <source>
        <strain evidence="2 3">CPB3-1</strain>
    </source>
</reference>
<evidence type="ECO:0000313" key="2">
    <source>
        <dbReference type="EMBL" id="MCL1631707.1"/>
    </source>
</evidence>
<organism evidence="2 3">
    <name type="scientific">Sporolactobacillus mangiferae</name>
    <dbReference type="NCBI Taxonomy" id="2940498"/>
    <lineage>
        <taxon>Bacteria</taxon>
        <taxon>Bacillati</taxon>
        <taxon>Bacillota</taxon>
        <taxon>Bacilli</taxon>
        <taxon>Bacillales</taxon>
        <taxon>Sporolactobacillaceae</taxon>
        <taxon>Sporolactobacillus</taxon>
    </lineage>
</organism>
<dbReference type="Pfam" id="PF00881">
    <property type="entry name" value="Nitroreductase"/>
    <property type="match status" value="1"/>
</dbReference>
<dbReference type="Proteomes" id="UP001203004">
    <property type="component" value="Unassembled WGS sequence"/>
</dbReference>
<dbReference type="PANTHER" id="PTHR43035:SF1">
    <property type="entry name" value="FATTY ACID REPRESSION MUTANT PROTEIN 2-RELATED"/>
    <property type="match status" value="1"/>
</dbReference>
<name>A0ABT0MA11_9BACL</name>
<dbReference type="PANTHER" id="PTHR43035">
    <property type="entry name" value="FATTY ACID REPRESSION MUTANT PROTEIN 2-RELATED"/>
    <property type="match status" value="1"/>
</dbReference>
<proteinExistence type="predicted"/>
<dbReference type="CDD" id="cd02140">
    <property type="entry name" value="Frm2-like"/>
    <property type="match status" value="1"/>
</dbReference>
<protein>
    <submittedName>
        <fullName evidence="2">Nitroreductase family protein</fullName>
    </submittedName>
</protein>
<sequence>MSTFLEAIENRRSIYALDKNIKVSKDEIVEAIQQAVKFSPSAFNSQTAHVLVLFGAESEKIWGEGGITETELRKVIPEGQDFAPTAQKLASFNAGVGTVLFYEDQDVVKGLQEKFALYADNFPVWSEHSTGITQFAVWTALSDIGIGASLQHYNPLIDEAVAAEFNVPKNWKLRAQMPFGNIAAPAGEKAFAPIEDRVKVIG</sequence>
<evidence type="ECO:0000313" key="3">
    <source>
        <dbReference type="Proteomes" id="UP001203004"/>
    </source>
</evidence>
<dbReference type="Gene3D" id="3.40.109.10">
    <property type="entry name" value="NADH Oxidase"/>
    <property type="match status" value="1"/>
</dbReference>
<dbReference type="InterPro" id="IPR029479">
    <property type="entry name" value="Nitroreductase"/>
</dbReference>